<sequence>GGARDPQQVAAAARLEAAYGELLRAKSRLEEEKGRLEREKEELGRRLESSAQEITRLRAARCPPGREGPGRDTLRAPAK</sequence>
<dbReference type="EMBL" id="VZTT01217460">
    <property type="protein sequence ID" value="NXU06136.1"/>
    <property type="molecule type" value="Genomic_DNA"/>
</dbReference>
<feature type="compositionally biased region" description="Basic and acidic residues" evidence="1">
    <location>
        <begin position="68"/>
        <end position="79"/>
    </location>
</feature>
<proteinExistence type="predicted"/>
<name>A0A7L3HNZ4_9PASS</name>
<feature type="non-terminal residue" evidence="2">
    <location>
        <position position="1"/>
    </location>
</feature>
<protein>
    <submittedName>
        <fullName evidence="2">MYOC protein</fullName>
    </submittedName>
</protein>
<feature type="non-terminal residue" evidence="2">
    <location>
        <position position="79"/>
    </location>
</feature>
<evidence type="ECO:0000313" key="3">
    <source>
        <dbReference type="Proteomes" id="UP000566314"/>
    </source>
</evidence>
<evidence type="ECO:0000313" key="2">
    <source>
        <dbReference type="EMBL" id="NXU06136.1"/>
    </source>
</evidence>
<feature type="region of interest" description="Disordered" evidence="1">
    <location>
        <begin position="33"/>
        <end position="79"/>
    </location>
</feature>
<accession>A0A7L3HNZ4</accession>
<dbReference type="AlphaFoldDB" id="A0A7L3HNZ4"/>
<comment type="caution">
    <text evidence="2">The sequence shown here is derived from an EMBL/GenBank/DDBJ whole genome shotgun (WGS) entry which is preliminary data.</text>
</comment>
<feature type="compositionally biased region" description="Basic and acidic residues" evidence="1">
    <location>
        <begin position="33"/>
        <end position="48"/>
    </location>
</feature>
<evidence type="ECO:0000256" key="1">
    <source>
        <dbReference type="SAM" id="MobiDB-lite"/>
    </source>
</evidence>
<gene>
    <name evidence="2" type="primary">Myoc_0</name>
    <name evidence="2" type="ORF">BUPERY_R12432</name>
</gene>
<dbReference type="OrthoDB" id="9219364at2759"/>
<keyword evidence="3" id="KW-1185">Reference proteome</keyword>
<organism evidence="2 3">
    <name type="scientific">Buphagus erythrorhynchus</name>
    <name type="common">red-billed oxpecker</name>
    <dbReference type="NCBI Taxonomy" id="245048"/>
    <lineage>
        <taxon>Eukaryota</taxon>
        <taxon>Metazoa</taxon>
        <taxon>Chordata</taxon>
        <taxon>Craniata</taxon>
        <taxon>Vertebrata</taxon>
        <taxon>Euteleostomi</taxon>
        <taxon>Archelosauria</taxon>
        <taxon>Archosauria</taxon>
        <taxon>Dinosauria</taxon>
        <taxon>Saurischia</taxon>
        <taxon>Theropoda</taxon>
        <taxon>Coelurosauria</taxon>
        <taxon>Aves</taxon>
        <taxon>Neognathae</taxon>
        <taxon>Neoaves</taxon>
        <taxon>Telluraves</taxon>
        <taxon>Australaves</taxon>
        <taxon>Passeriformes</taxon>
        <taxon>Sturnidae</taxon>
        <taxon>Buphagus</taxon>
    </lineage>
</organism>
<reference evidence="2 3" key="1">
    <citation type="submission" date="2019-09" db="EMBL/GenBank/DDBJ databases">
        <title>Bird 10,000 Genomes (B10K) Project - Family phase.</title>
        <authorList>
            <person name="Zhang G."/>
        </authorList>
    </citation>
    <scope>NUCLEOTIDE SEQUENCE [LARGE SCALE GENOMIC DNA]</scope>
    <source>
        <strain evidence="2">B10K-DU-012-02</strain>
    </source>
</reference>
<dbReference type="Proteomes" id="UP000566314">
    <property type="component" value="Unassembled WGS sequence"/>
</dbReference>